<evidence type="ECO:0000313" key="2">
    <source>
        <dbReference type="EMBL" id="EFW19822.1"/>
    </source>
</evidence>
<protein>
    <submittedName>
        <fullName evidence="2">Uncharacterized protein</fullName>
    </submittedName>
</protein>
<sequence>MSAFKAPAINAQDLINRILQLEQITEKLEGQNCELKDYNKQLETQIMAILFIRQQEKKKKVKVNLLELFKNIKDRELSNDKNKIIMAALYLYRANYYKKDEVDQNNDMLKIIDSYDIFIQILKTTFREVEK</sequence>
<dbReference type="OMA" id="YLYRANY"/>
<organism evidence="3">
    <name type="scientific">Coccidioides posadasii (strain RMSCC 757 / Silveira)</name>
    <name type="common">Valley fever fungus</name>
    <dbReference type="NCBI Taxonomy" id="443226"/>
    <lineage>
        <taxon>Eukaryota</taxon>
        <taxon>Fungi</taxon>
        <taxon>Dikarya</taxon>
        <taxon>Ascomycota</taxon>
        <taxon>Pezizomycotina</taxon>
        <taxon>Eurotiomycetes</taxon>
        <taxon>Eurotiomycetidae</taxon>
        <taxon>Onygenales</taxon>
        <taxon>Onygenaceae</taxon>
        <taxon>Coccidioides</taxon>
    </lineage>
</organism>
<evidence type="ECO:0000313" key="3">
    <source>
        <dbReference type="Proteomes" id="UP000002497"/>
    </source>
</evidence>
<proteinExistence type="predicted"/>
<evidence type="ECO:0000256" key="1">
    <source>
        <dbReference type="SAM" id="Coils"/>
    </source>
</evidence>
<dbReference type="EMBL" id="GL636489">
    <property type="protein sequence ID" value="EFW19822.1"/>
    <property type="molecule type" value="Genomic_DNA"/>
</dbReference>
<reference evidence="3" key="1">
    <citation type="journal article" date="2010" name="Genome Res.">
        <title>Population genomic sequencing of Coccidioides fungi reveals recent hybridization and transposon control.</title>
        <authorList>
            <person name="Neafsey D.E."/>
            <person name="Barker B.M."/>
            <person name="Sharpton T.J."/>
            <person name="Stajich J.E."/>
            <person name="Park D.J."/>
            <person name="Whiston E."/>
            <person name="Hung C.-Y."/>
            <person name="McMahan C."/>
            <person name="White J."/>
            <person name="Sykes S."/>
            <person name="Heiman D."/>
            <person name="Young S."/>
            <person name="Zeng Q."/>
            <person name="Abouelleil A."/>
            <person name="Aftuck L."/>
            <person name="Bessette D."/>
            <person name="Brown A."/>
            <person name="FitzGerald M."/>
            <person name="Lui A."/>
            <person name="Macdonald J.P."/>
            <person name="Priest M."/>
            <person name="Orbach M.J."/>
            <person name="Galgiani J.N."/>
            <person name="Kirkland T.N."/>
            <person name="Cole G.T."/>
            <person name="Birren B.W."/>
            <person name="Henn M.R."/>
            <person name="Taylor J.W."/>
            <person name="Rounsley S.D."/>
        </authorList>
    </citation>
    <scope>NUCLEOTIDE SEQUENCE [LARGE SCALE GENOMIC DNA]</scope>
    <source>
        <strain evidence="3">RMSCC 757 / Silveira</strain>
    </source>
</reference>
<keyword evidence="3" id="KW-1185">Reference proteome</keyword>
<gene>
    <name evidence="2" type="ORF">CPSG_02997</name>
</gene>
<accession>E9D0G8</accession>
<dbReference type="AlphaFoldDB" id="E9D0G8"/>
<dbReference type="Proteomes" id="UP000002497">
    <property type="component" value="Unassembled WGS sequence"/>
</dbReference>
<name>E9D0G8_COCPS</name>
<feature type="coiled-coil region" evidence="1">
    <location>
        <begin position="11"/>
        <end position="41"/>
    </location>
</feature>
<reference evidence="3" key="2">
    <citation type="submission" date="2010-03" db="EMBL/GenBank/DDBJ databases">
        <title>The genome sequence of Coccidioides posadasii strain Silveira.</title>
        <authorList>
            <consortium name="The Broad Institute Genome Sequencing Center for Infectious Disease"/>
            <person name="Neafsey D."/>
            <person name="Orbach M."/>
            <person name="Henn M.R."/>
            <person name="Cole G.T."/>
            <person name="Galgiani J."/>
            <person name="Gardner M.J."/>
            <person name="Kirkland T.N."/>
            <person name="Taylor J.W."/>
            <person name="Young S.K."/>
            <person name="Zeng Q."/>
            <person name="Koehrsen M."/>
            <person name="Alvarado L."/>
            <person name="Berlin A."/>
            <person name="Borenstein D."/>
            <person name="Chapman S.B."/>
            <person name="Chen Z."/>
            <person name="Engels R."/>
            <person name="Freedman E."/>
            <person name="Gellesch M."/>
            <person name="Goldberg J."/>
            <person name="Griggs A."/>
            <person name="Gujja S."/>
            <person name="Heilman E."/>
            <person name="Heiman D."/>
            <person name="Howarth C."/>
            <person name="Jen D."/>
            <person name="Larson L."/>
            <person name="Mehta T."/>
            <person name="Neiman D."/>
            <person name="Park D."/>
            <person name="Pearson M."/>
            <person name="Richards J."/>
            <person name="Roberts A."/>
            <person name="Saif S."/>
            <person name="Shea T."/>
            <person name="Shenoy N."/>
            <person name="Sisk P."/>
            <person name="Stolte C."/>
            <person name="Sykes S."/>
            <person name="Walk T."/>
            <person name="White J."/>
            <person name="Yandava C."/>
            <person name="Haas B."/>
            <person name="Nusbaum C."/>
            <person name="Birren B."/>
        </authorList>
    </citation>
    <scope>NUCLEOTIDE SEQUENCE [LARGE SCALE GENOMIC DNA]</scope>
    <source>
        <strain evidence="3">RMSCC 757 / Silveira</strain>
    </source>
</reference>
<dbReference type="VEuPathDB" id="FungiDB:CPSG_02997"/>
<keyword evidence="1" id="KW-0175">Coiled coil</keyword>
<dbReference type="HOGENOM" id="CLU_158765_0_0_1"/>